<organism evidence="1 2">
    <name type="scientific">Fasciola gigantica</name>
    <name type="common">Giant liver fluke</name>
    <dbReference type="NCBI Taxonomy" id="46835"/>
    <lineage>
        <taxon>Eukaryota</taxon>
        <taxon>Metazoa</taxon>
        <taxon>Spiralia</taxon>
        <taxon>Lophotrochozoa</taxon>
        <taxon>Platyhelminthes</taxon>
        <taxon>Trematoda</taxon>
        <taxon>Digenea</taxon>
        <taxon>Plagiorchiida</taxon>
        <taxon>Echinostomata</taxon>
        <taxon>Echinostomatoidea</taxon>
        <taxon>Fasciolidae</taxon>
        <taxon>Fasciola</taxon>
    </lineage>
</organism>
<gene>
    <name evidence="1" type="ORF">FGIG_04752</name>
</gene>
<protein>
    <submittedName>
        <fullName evidence="1">Uncharacterized protein</fullName>
    </submittedName>
</protein>
<proteinExistence type="predicted"/>
<evidence type="ECO:0000313" key="1">
    <source>
        <dbReference type="EMBL" id="TPP39770.1"/>
    </source>
</evidence>
<dbReference type="AlphaFoldDB" id="A0A504X0R8"/>
<evidence type="ECO:0000313" key="2">
    <source>
        <dbReference type="Proteomes" id="UP000316759"/>
    </source>
</evidence>
<dbReference type="Proteomes" id="UP000316759">
    <property type="component" value="Unassembled WGS sequence"/>
</dbReference>
<keyword evidence="2" id="KW-1185">Reference proteome</keyword>
<reference evidence="1 2" key="1">
    <citation type="submission" date="2019-04" db="EMBL/GenBank/DDBJ databases">
        <title>Annotation for the trematode Fasciola gigantica.</title>
        <authorList>
            <person name="Choi Y.-J."/>
        </authorList>
    </citation>
    <scope>NUCLEOTIDE SEQUENCE [LARGE SCALE GENOMIC DNA]</scope>
    <source>
        <strain evidence="1">Uganda_cow_1</strain>
    </source>
</reference>
<comment type="caution">
    <text evidence="1">The sequence shown here is derived from an EMBL/GenBank/DDBJ whole genome shotgun (WGS) entry which is preliminary data.</text>
</comment>
<dbReference type="EMBL" id="SUNJ01015771">
    <property type="protein sequence ID" value="TPP39770.1"/>
    <property type="molecule type" value="Genomic_DNA"/>
</dbReference>
<sequence>MIFTNVTSRQKLEKAQGRKLPREATGVLYGNRVHLLNATNYVEGAQDSVMPSSIKKASVNAKLMNLEPEL</sequence>
<accession>A0A504X0R8</accession>
<name>A0A504X0R8_FASGI</name>